<sequence>MGSDHLPIFIQLNIRSSPRRRATFTKWDNYRTAIGRHNGVPLAERIQLALKEARTEYQVKEDTPPLDLRLVKLWEKRLKALVRYRARKSLTNKICLNQATAEAKRYTIELCRTTWRGMCDSFNDRTGYMKVWHAYKGLAGKTKTRNTGSNLALRLNITEEQLAELAGEQFFPQQPTPPPAEVYTLLPIINEQQGDAPFTMAELIDALSLAKANSAPGPDQVTITALRNLPMEAMNELLDTFNAVAIGNTKGCWKANNIGVPQGAVLSPLLFNLAMTDLALALEAVPQVRYTIYADDVTLWTTAGLASDQQYHMQHALDIVTTFAQNTGLELSKEKTMYMVIPAKRKKSRTDIHLHVEGAPITQADSVKILGVPFDHHGRANTWMTHVKKQWKNGLTLLKAITNKAWGAQEDLLRRLVRTLLVSKVIYGLNFQNLTQTQETTLVTMNRAAMRIVTGLPRFTRVDDLERIAQMNTIQEIAKEQRISQALRLSRTPQGRTILTLSGRAHLIEGPFMPTPPPPWETEAVTVAKPIPKHQGNDSPGRRVTQAFNHMAEVRGLGGHIEVFYTDASRSETGRTAIAWYSPTKQDTQQKITENTKSTCSAELRAILMATQAAILKRDNITETRIYTDSQEALRELRRTDTCNAVVGQIRTLVRKVKDDQTITVAWLPGHEGIPGNERANGAARAELQATQPSQGPVPPLSPQKVPEDTADFDLSEVKREERAARKARLTTLLPANPHRIPSSFPRWERVALNRLQTKTVLTPVWLSRIYHPTDPDDVGPDPNCEHCGVPATCSHLMWDCAESAPEREAAIRSLPYHIRPCSYTEWTKPTTAILHEQNLIYTSLIDFLRSSGIGRFI</sequence>
<gene>
    <name evidence="1" type="ORF">HPB47_004618</name>
</gene>
<accession>A0AC60PFQ7</accession>
<evidence type="ECO:0000313" key="1">
    <source>
        <dbReference type="EMBL" id="KAG0418744.1"/>
    </source>
</evidence>
<keyword evidence="2" id="KW-1185">Reference proteome</keyword>
<dbReference type="EMBL" id="JABSTQ010010704">
    <property type="protein sequence ID" value="KAG0418744.1"/>
    <property type="molecule type" value="Genomic_DNA"/>
</dbReference>
<proteinExistence type="predicted"/>
<reference evidence="1 2" key="1">
    <citation type="journal article" date="2020" name="Cell">
        <title>Large-Scale Comparative Analyses of Tick Genomes Elucidate Their Genetic Diversity and Vector Capacities.</title>
        <authorList>
            <consortium name="Tick Genome and Microbiome Consortium (TIGMIC)"/>
            <person name="Jia N."/>
            <person name="Wang J."/>
            <person name="Shi W."/>
            <person name="Du L."/>
            <person name="Sun Y."/>
            <person name="Zhan W."/>
            <person name="Jiang J.F."/>
            <person name="Wang Q."/>
            <person name="Zhang B."/>
            <person name="Ji P."/>
            <person name="Bell-Sakyi L."/>
            <person name="Cui X.M."/>
            <person name="Yuan T.T."/>
            <person name="Jiang B.G."/>
            <person name="Yang W.F."/>
            <person name="Lam T.T."/>
            <person name="Chang Q.C."/>
            <person name="Ding S.J."/>
            <person name="Wang X.J."/>
            <person name="Zhu J.G."/>
            <person name="Ruan X.D."/>
            <person name="Zhao L."/>
            <person name="Wei J.T."/>
            <person name="Ye R.Z."/>
            <person name="Que T.C."/>
            <person name="Du C.H."/>
            <person name="Zhou Y.H."/>
            <person name="Cheng J.X."/>
            <person name="Dai P.F."/>
            <person name="Guo W.B."/>
            <person name="Han X.H."/>
            <person name="Huang E.J."/>
            <person name="Li L.F."/>
            <person name="Wei W."/>
            <person name="Gao Y.C."/>
            <person name="Liu J.Z."/>
            <person name="Shao H.Z."/>
            <person name="Wang X."/>
            <person name="Wang C.C."/>
            <person name="Yang T.C."/>
            <person name="Huo Q.B."/>
            <person name="Li W."/>
            <person name="Chen H.Y."/>
            <person name="Chen S.E."/>
            <person name="Zhou L.G."/>
            <person name="Ni X.B."/>
            <person name="Tian J.H."/>
            <person name="Sheng Y."/>
            <person name="Liu T."/>
            <person name="Pan Y.S."/>
            <person name="Xia L.Y."/>
            <person name="Li J."/>
            <person name="Zhao F."/>
            <person name="Cao W.C."/>
        </authorList>
    </citation>
    <scope>NUCLEOTIDE SEQUENCE [LARGE SCALE GENOMIC DNA]</scope>
    <source>
        <strain evidence="1">Iper-2018</strain>
    </source>
</reference>
<name>A0AC60PFQ7_IXOPE</name>
<protein>
    <submittedName>
        <fullName evidence="1">Uncharacterized protein</fullName>
    </submittedName>
</protein>
<evidence type="ECO:0000313" key="2">
    <source>
        <dbReference type="Proteomes" id="UP000805193"/>
    </source>
</evidence>
<dbReference type="Proteomes" id="UP000805193">
    <property type="component" value="Unassembled WGS sequence"/>
</dbReference>
<organism evidence="1 2">
    <name type="scientific">Ixodes persulcatus</name>
    <name type="common">Taiga tick</name>
    <dbReference type="NCBI Taxonomy" id="34615"/>
    <lineage>
        <taxon>Eukaryota</taxon>
        <taxon>Metazoa</taxon>
        <taxon>Ecdysozoa</taxon>
        <taxon>Arthropoda</taxon>
        <taxon>Chelicerata</taxon>
        <taxon>Arachnida</taxon>
        <taxon>Acari</taxon>
        <taxon>Parasitiformes</taxon>
        <taxon>Ixodida</taxon>
        <taxon>Ixodoidea</taxon>
        <taxon>Ixodidae</taxon>
        <taxon>Ixodinae</taxon>
        <taxon>Ixodes</taxon>
    </lineage>
</organism>
<comment type="caution">
    <text evidence="1">The sequence shown here is derived from an EMBL/GenBank/DDBJ whole genome shotgun (WGS) entry which is preliminary data.</text>
</comment>